<dbReference type="AlphaFoldDB" id="U7UQ90"/>
<sequence>MTVKKDKLRELVEKYAERIRVLRRTIHAHPETSNEEYQTAALLAAEMKELGLDVKTGIGGNGLIGTLHGRKPGRTVALRADMDALSISEATELPFASRHAGKMHACGHDGHMSILMGAAHVLNELRDTFDGDIIFVCQPAEENSPHGGAKSIVASGVLDGIDAIYGLHVWPTLPTGQIGVKAGPLMAASDRLTVTIRGKASHAAMPHKGIDAVVAACRFVSAAQDSISRKINPLAPAVLTFGKITGGTRYNIMADEVVIEGTCRTYDKETQAVIEGHLQNLIRGFDTIYGTESELAYEKGYGAVVNSAEQAAFAAAVAAERFGEEALPAITEPAMTAEDFSGYLEVYDGAFFWLGATAPGAVVYPLHNERFSLDEDCLPVGVEMLSALALAALKK</sequence>
<dbReference type="STRING" id="1111454.HMPREF1250_0524"/>
<dbReference type="FunFam" id="3.30.70.360:FF:000001">
    <property type="entry name" value="N-acetyldiaminopimelate deacetylase"/>
    <property type="match status" value="1"/>
</dbReference>
<evidence type="ECO:0000259" key="3">
    <source>
        <dbReference type="Pfam" id="PF07687"/>
    </source>
</evidence>
<evidence type="ECO:0000256" key="2">
    <source>
        <dbReference type="PIRSR" id="PIRSR005962-1"/>
    </source>
</evidence>
<evidence type="ECO:0000313" key="4">
    <source>
        <dbReference type="EMBL" id="ERT61485.1"/>
    </source>
</evidence>
<keyword evidence="1 4" id="KW-0378">Hydrolase</keyword>
<evidence type="ECO:0000256" key="1">
    <source>
        <dbReference type="ARBA" id="ARBA00022801"/>
    </source>
</evidence>
<evidence type="ECO:0000313" key="5">
    <source>
        <dbReference type="Proteomes" id="UP000017090"/>
    </source>
</evidence>
<accession>U7UQ90</accession>
<name>U7UQ90_9FIRM</name>
<keyword evidence="2" id="KW-0464">Manganese</keyword>
<feature type="binding site" evidence="2">
    <location>
        <position position="168"/>
    </location>
    <ligand>
        <name>Mn(2+)</name>
        <dbReference type="ChEBI" id="CHEBI:29035"/>
        <label>2</label>
    </ligand>
</feature>
<dbReference type="Proteomes" id="UP000017090">
    <property type="component" value="Unassembled WGS sequence"/>
</dbReference>
<proteinExistence type="predicted"/>
<dbReference type="PANTHER" id="PTHR11014:SF63">
    <property type="entry name" value="METALLOPEPTIDASE, PUTATIVE (AFU_ORTHOLOGUE AFUA_6G09600)-RELATED"/>
    <property type="match status" value="1"/>
</dbReference>
<feature type="binding site" evidence="2">
    <location>
        <position position="142"/>
    </location>
    <ligand>
        <name>Mn(2+)</name>
        <dbReference type="ChEBI" id="CHEBI:29035"/>
        <label>2</label>
    </ligand>
</feature>
<comment type="caution">
    <text evidence="4">The sequence shown here is derived from an EMBL/GenBank/DDBJ whole genome shotgun (WGS) entry which is preliminary data.</text>
</comment>
<dbReference type="GO" id="GO:0046872">
    <property type="term" value="F:metal ion binding"/>
    <property type="evidence" value="ECO:0007669"/>
    <property type="project" value="UniProtKB-KW"/>
</dbReference>
<dbReference type="Pfam" id="PF01546">
    <property type="entry name" value="Peptidase_M20"/>
    <property type="match status" value="1"/>
</dbReference>
<dbReference type="NCBIfam" id="TIGR01891">
    <property type="entry name" value="amidohydrolases"/>
    <property type="match status" value="1"/>
</dbReference>
<comment type="cofactor">
    <cofactor evidence="2">
        <name>Mn(2+)</name>
        <dbReference type="ChEBI" id="CHEBI:29035"/>
    </cofactor>
    <text evidence="2">The Mn(2+) ion enhances activity.</text>
</comment>
<dbReference type="PATRIC" id="fig|1111454.3.peg.638"/>
<feature type="binding site" evidence="2">
    <location>
        <position position="108"/>
    </location>
    <ligand>
        <name>Mn(2+)</name>
        <dbReference type="ChEBI" id="CHEBI:29035"/>
        <label>2</label>
    </ligand>
</feature>
<protein>
    <submittedName>
        <fullName evidence="4">Amidohydrolase</fullName>
    </submittedName>
</protein>
<dbReference type="InterPro" id="IPR011650">
    <property type="entry name" value="Peptidase_M20_dimer"/>
</dbReference>
<reference evidence="4 5" key="1">
    <citation type="submission" date="2013-09" db="EMBL/GenBank/DDBJ databases">
        <authorList>
            <person name="Durkin A.S."/>
            <person name="Haft D.R."/>
            <person name="McCorrison J."/>
            <person name="Torralba M."/>
            <person name="Gillis M."/>
            <person name="Haft D.H."/>
            <person name="Methe B."/>
            <person name="Sutton G."/>
            <person name="Nelson K.E."/>
        </authorList>
    </citation>
    <scope>NUCLEOTIDE SEQUENCE [LARGE SCALE GENOMIC DNA]</scope>
    <source>
        <strain evidence="4 5">BV3C16-1</strain>
    </source>
</reference>
<dbReference type="GO" id="GO:0050118">
    <property type="term" value="F:N-acetyldiaminopimelate deacetylase activity"/>
    <property type="evidence" value="ECO:0007669"/>
    <property type="project" value="UniProtKB-ARBA"/>
</dbReference>
<dbReference type="EMBL" id="AWXA01000009">
    <property type="protein sequence ID" value="ERT61485.1"/>
    <property type="molecule type" value="Genomic_DNA"/>
</dbReference>
<dbReference type="Gene3D" id="3.40.630.10">
    <property type="entry name" value="Zn peptidases"/>
    <property type="match status" value="1"/>
</dbReference>
<dbReference type="Gene3D" id="3.30.70.360">
    <property type="match status" value="1"/>
</dbReference>
<dbReference type="eggNOG" id="COG1473">
    <property type="taxonomic scope" value="Bacteria"/>
</dbReference>
<dbReference type="OrthoDB" id="1633187at2"/>
<feature type="binding site" evidence="2">
    <location>
        <position position="106"/>
    </location>
    <ligand>
        <name>Mn(2+)</name>
        <dbReference type="ChEBI" id="CHEBI:29035"/>
        <label>2</label>
    </ligand>
</feature>
<dbReference type="InterPro" id="IPR002933">
    <property type="entry name" value="Peptidase_M20"/>
</dbReference>
<dbReference type="Pfam" id="PF07687">
    <property type="entry name" value="M20_dimer"/>
    <property type="match status" value="1"/>
</dbReference>
<gene>
    <name evidence="4" type="ORF">HMPREF1250_0524</name>
</gene>
<organism evidence="4 5">
    <name type="scientific">Megasphaera vaginalis</name>
    <name type="common">ex Srinivasan et al. 2021</name>
    <dbReference type="NCBI Taxonomy" id="1111454"/>
    <lineage>
        <taxon>Bacteria</taxon>
        <taxon>Bacillati</taxon>
        <taxon>Bacillota</taxon>
        <taxon>Negativicutes</taxon>
        <taxon>Veillonellales</taxon>
        <taxon>Veillonellaceae</taxon>
        <taxon>Megasphaera</taxon>
    </lineage>
</organism>
<dbReference type="PIRSF" id="PIRSF005962">
    <property type="entry name" value="Pept_M20D_amidohydro"/>
    <property type="match status" value="1"/>
</dbReference>
<feature type="domain" description="Peptidase M20 dimerisation" evidence="3">
    <location>
        <begin position="192"/>
        <end position="282"/>
    </location>
</feature>
<dbReference type="RefSeq" id="WP_023053136.1">
    <property type="nucleotide sequence ID" value="NZ_AWXA01000009.1"/>
</dbReference>
<dbReference type="SUPFAM" id="SSF53187">
    <property type="entry name" value="Zn-dependent exopeptidases"/>
    <property type="match status" value="1"/>
</dbReference>
<dbReference type="GO" id="GO:0019877">
    <property type="term" value="P:diaminopimelate biosynthetic process"/>
    <property type="evidence" value="ECO:0007669"/>
    <property type="project" value="UniProtKB-ARBA"/>
</dbReference>
<feature type="binding site" evidence="2">
    <location>
        <position position="367"/>
    </location>
    <ligand>
        <name>Mn(2+)</name>
        <dbReference type="ChEBI" id="CHEBI:29035"/>
        <label>2</label>
    </ligand>
</feature>
<dbReference type="InterPro" id="IPR036264">
    <property type="entry name" value="Bact_exopeptidase_dim_dom"/>
</dbReference>
<keyword evidence="5" id="KW-1185">Reference proteome</keyword>
<keyword evidence="2" id="KW-0479">Metal-binding</keyword>
<dbReference type="PANTHER" id="PTHR11014">
    <property type="entry name" value="PEPTIDASE M20 FAMILY MEMBER"/>
    <property type="match status" value="1"/>
</dbReference>
<dbReference type="InterPro" id="IPR017439">
    <property type="entry name" value="Amidohydrolase"/>
</dbReference>
<dbReference type="SUPFAM" id="SSF55031">
    <property type="entry name" value="Bacterial exopeptidase dimerisation domain"/>
    <property type="match status" value="1"/>
</dbReference>